<evidence type="ECO:0000256" key="1">
    <source>
        <dbReference type="SAM" id="MobiDB-lite"/>
    </source>
</evidence>
<gene>
    <name evidence="2" type="ORF">KEU06_17580</name>
</gene>
<evidence type="ECO:0000313" key="2">
    <source>
        <dbReference type="EMBL" id="MBS3650429.1"/>
    </source>
</evidence>
<dbReference type="AlphaFoldDB" id="A0A942DYQ4"/>
<accession>A0A942DYQ4</accession>
<organism evidence="2 3">
    <name type="scientific">Pseudaminobacter soli</name>
    <name type="common">ex Zhang et al. 2022</name>
    <dbReference type="NCBI Taxonomy" id="2831468"/>
    <lineage>
        <taxon>Bacteria</taxon>
        <taxon>Pseudomonadati</taxon>
        <taxon>Pseudomonadota</taxon>
        <taxon>Alphaproteobacteria</taxon>
        <taxon>Hyphomicrobiales</taxon>
        <taxon>Phyllobacteriaceae</taxon>
        <taxon>Pseudaminobacter</taxon>
    </lineage>
</organism>
<dbReference type="EMBL" id="JAGWCR010000009">
    <property type="protein sequence ID" value="MBS3650429.1"/>
    <property type="molecule type" value="Genomic_DNA"/>
</dbReference>
<feature type="region of interest" description="Disordered" evidence="1">
    <location>
        <begin position="1"/>
        <end position="21"/>
    </location>
</feature>
<proteinExistence type="predicted"/>
<reference evidence="2" key="1">
    <citation type="submission" date="2021-04" db="EMBL/GenBank/DDBJ databases">
        <title>Pseudaminobacter soli sp. nov., isolated from paddy soil contaminated by heavy metals.</title>
        <authorList>
            <person name="Zhang K."/>
        </authorList>
    </citation>
    <scope>NUCLEOTIDE SEQUENCE</scope>
    <source>
        <strain evidence="2">19-2017</strain>
    </source>
</reference>
<dbReference type="Proteomes" id="UP000680348">
    <property type="component" value="Unassembled WGS sequence"/>
</dbReference>
<comment type="caution">
    <text evidence="2">The sequence shown here is derived from an EMBL/GenBank/DDBJ whole genome shotgun (WGS) entry which is preliminary data.</text>
</comment>
<dbReference type="RefSeq" id="WP_188255985.1">
    <property type="nucleotide sequence ID" value="NZ_JABVCF010000009.1"/>
</dbReference>
<protein>
    <submittedName>
        <fullName evidence="2">Uncharacterized protein</fullName>
    </submittedName>
</protein>
<keyword evidence="3" id="KW-1185">Reference proteome</keyword>
<sequence length="110" mass="12222">MPQDDKFDELSIPPGPSETGIENLDRIAALEARVLALEALVEMLVGRDVDESDDDPERYVDRECSALFGRMMFSEGWVSAADTDVANVAETIATNLIERNGRAKQRRNSH</sequence>
<evidence type="ECO:0000313" key="3">
    <source>
        <dbReference type="Proteomes" id="UP000680348"/>
    </source>
</evidence>
<name>A0A942DYQ4_9HYPH</name>